<proteinExistence type="predicted"/>
<comment type="caution">
    <text evidence="1">The sequence shown here is derived from an EMBL/GenBank/DDBJ whole genome shotgun (WGS) entry which is preliminary data.</text>
</comment>
<dbReference type="Proteomes" id="UP001162992">
    <property type="component" value="Chromosome 2"/>
</dbReference>
<gene>
    <name evidence="1" type="ORF">O6H91_02G064800</name>
</gene>
<accession>A0ACC2EGP0</accession>
<dbReference type="EMBL" id="CM055093">
    <property type="protein sequence ID" value="KAJ7565540.1"/>
    <property type="molecule type" value="Genomic_DNA"/>
</dbReference>
<reference evidence="2" key="1">
    <citation type="journal article" date="2024" name="Proc. Natl. Acad. Sci. U.S.A.">
        <title>Extraordinary preservation of gene collinearity over three hundred million years revealed in homosporous lycophytes.</title>
        <authorList>
            <person name="Li C."/>
            <person name="Wickell D."/>
            <person name="Kuo L.Y."/>
            <person name="Chen X."/>
            <person name="Nie B."/>
            <person name="Liao X."/>
            <person name="Peng D."/>
            <person name="Ji J."/>
            <person name="Jenkins J."/>
            <person name="Williams M."/>
            <person name="Shu S."/>
            <person name="Plott C."/>
            <person name="Barry K."/>
            <person name="Rajasekar S."/>
            <person name="Grimwood J."/>
            <person name="Han X."/>
            <person name="Sun S."/>
            <person name="Hou Z."/>
            <person name="He W."/>
            <person name="Dai G."/>
            <person name="Sun C."/>
            <person name="Schmutz J."/>
            <person name="Leebens-Mack J.H."/>
            <person name="Li F.W."/>
            <person name="Wang L."/>
        </authorList>
    </citation>
    <scope>NUCLEOTIDE SEQUENCE [LARGE SCALE GENOMIC DNA]</scope>
    <source>
        <strain evidence="2">cv. PW_Plant_1</strain>
    </source>
</reference>
<protein>
    <submittedName>
        <fullName evidence="1">Uncharacterized protein</fullName>
    </submittedName>
</protein>
<evidence type="ECO:0000313" key="1">
    <source>
        <dbReference type="EMBL" id="KAJ7565540.1"/>
    </source>
</evidence>
<name>A0ACC2EGP0_DIPCM</name>
<evidence type="ECO:0000313" key="2">
    <source>
        <dbReference type="Proteomes" id="UP001162992"/>
    </source>
</evidence>
<sequence length="280" mass="30953">MENGIDVSQEECTCLKMVAVNGSDQTKQLDELHELRLLCNKSNTKEGILHKPPHSATSSQFKHGCLLKEERIEIISRNIACIGQPPWKSLWCQRPVWLQGFYFSNAGDRSLVETFANILTSMPFIFVGLHTPRKRLVTRLYADSVVGVGLASSLYHSSRGEIRNVLRWGDYVMIAAANLCLSRVLHKGKSNMLFLASATVLPFHPVGVATIHMGMNEVTLARKVLAEPRLRKAYGIHAISTLAGAALFLADDTHPDTPYIHAAWHLAAAFGAATINQLLE</sequence>
<keyword evidence="2" id="KW-1185">Reference proteome</keyword>
<organism evidence="1 2">
    <name type="scientific">Diphasiastrum complanatum</name>
    <name type="common">Issler's clubmoss</name>
    <name type="synonym">Lycopodium complanatum</name>
    <dbReference type="NCBI Taxonomy" id="34168"/>
    <lineage>
        <taxon>Eukaryota</taxon>
        <taxon>Viridiplantae</taxon>
        <taxon>Streptophyta</taxon>
        <taxon>Embryophyta</taxon>
        <taxon>Tracheophyta</taxon>
        <taxon>Lycopodiopsida</taxon>
        <taxon>Lycopodiales</taxon>
        <taxon>Lycopodiaceae</taxon>
        <taxon>Lycopodioideae</taxon>
        <taxon>Diphasiastrum</taxon>
    </lineage>
</organism>